<accession>A0A502GHM3</accession>
<keyword evidence="5" id="KW-1185">Reference proteome</keyword>
<evidence type="ECO:0000256" key="3">
    <source>
        <dbReference type="SAM" id="MobiDB-lite"/>
    </source>
</evidence>
<dbReference type="PANTHER" id="PTHR32309:SF31">
    <property type="entry name" value="CAPSULAR EXOPOLYSACCHARIDE FAMILY"/>
    <property type="match status" value="1"/>
</dbReference>
<dbReference type="Pfam" id="PF10609">
    <property type="entry name" value="ParA"/>
    <property type="match status" value="1"/>
</dbReference>
<feature type="compositionally biased region" description="Basic and acidic residues" evidence="3">
    <location>
        <begin position="62"/>
        <end position="73"/>
    </location>
</feature>
<sequence>MTAPRPQPPRSHLIDRAVEAMGGLDALSTPRAPRPPGAETPALEAPPAASPGPESRAPESPADARDAGPDRFSFEAGKAAPGTPASPLPGASGASGAAILEPPAARLPEPAQPAPVPLDALLGAGLVATPGKGRSRASEEISVVQHQVLRTVYAASPSDARSRVILVTSARPGEGKTFLALNIAASLAAGGSHPVVLVDADGKVDSLTHLLGLTERPGLRLLAAEGGRNPRTMAVPTAIPRLSVLPYGVSASKGPGIPPGTALSAAVRQASAAFPGHLIILDSPPALSTSDAGTLSGVAGQVLVVVEAESTQRSEVEAALDLVEACPVLQLVLNKARFSESDNFGTYAGAYGGEGQ</sequence>
<proteinExistence type="predicted"/>
<dbReference type="InterPro" id="IPR005702">
    <property type="entry name" value="Wzc-like_C"/>
</dbReference>
<evidence type="ECO:0000313" key="5">
    <source>
        <dbReference type="Proteomes" id="UP000317078"/>
    </source>
</evidence>
<reference evidence="4 5" key="1">
    <citation type="journal article" date="2019" name="Environ. Microbiol.">
        <title>Species interactions and distinct microbial communities in high Arctic permafrost affected cryosols are associated with the CH4 and CO2 gas fluxes.</title>
        <authorList>
            <person name="Altshuler I."/>
            <person name="Hamel J."/>
            <person name="Turney S."/>
            <person name="Magnuson E."/>
            <person name="Levesque R."/>
            <person name="Greer C."/>
            <person name="Whyte L.G."/>
        </authorList>
    </citation>
    <scope>NUCLEOTIDE SEQUENCE [LARGE SCALE GENOMIC DNA]</scope>
    <source>
        <strain evidence="4 5">S9.3B</strain>
    </source>
</reference>
<name>A0A502GHM3_9PROT</name>
<evidence type="ECO:0000256" key="1">
    <source>
        <dbReference type="ARBA" id="ARBA00022741"/>
    </source>
</evidence>
<dbReference type="EMBL" id="RCZP01000001">
    <property type="protein sequence ID" value="TPG61082.1"/>
    <property type="molecule type" value="Genomic_DNA"/>
</dbReference>
<dbReference type="InterPro" id="IPR033756">
    <property type="entry name" value="YlxH/NBP35"/>
</dbReference>
<dbReference type="PANTHER" id="PTHR32309">
    <property type="entry name" value="TYROSINE-PROTEIN KINASE"/>
    <property type="match status" value="1"/>
</dbReference>
<feature type="region of interest" description="Disordered" evidence="3">
    <location>
        <begin position="1"/>
        <end position="96"/>
    </location>
</feature>
<dbReference type="InterPro" id="IPR027417">
    <property type="entry name" value="P-loop_NTPase"/>
</dbReference>
<dbReference type="SUPFAM" id="SSF52540">
    <property type="entry name" value="P-loop containing nucleoside triphosphate hydrolases"/>
    <property type="match status" value="1"/>
</dbReference>
<dbReference type="OrthoDB" id="230260at2"/>
<dbReference type="CDD" id="cd05387">
    <property type="entry name" value="BY-kinase"/>
    <property type="match status" value="1"/>
</dbReference>
<evidence type="ECO:0000313" key="4">
    <source>
        <dbReference type="EMBL" id="TPG61082.1"/>
    </source>
</evidence>
<dbReference type="Proteomes" id="UP000317078">
    <property type="component" value="Unassembled WGS sequence"/>
</dbReference>
<feature type="compositionally biased region" description="Low complexity" evidence="3">
    <location>
        <begin position="39"/>
        <end position="61"/>
    </location>
</feature>
<comment type="caution">
    <text evidence="4">The sequence shown here is derived from an EMBL/GenBank/DDBJ whole genome shotgun (WGS) entry which is preliminary data.</text>
</comment>
<evidence type="ECO:0000256" key="2">
    <source>
        <dbReference type="ARBA" id="ARBA00022840"/>
    </source>
</evidence>
<organism evidence="4 5">
    <name type="scientific">Muricoccus nepalensis</name>
    <dbReference type="NCBI Taxonomy" id="1854500"/>
    <lineage>
        <taxon>Bacteria</taxon>
        <taxon>Pseudomonadati</taxon>
        <taxon>Pseudomonadota</taxon>
        <taxon>Alphaproteobacteria</taxon>
        <taxon>Acetobacterales</taxon>
        <taxon>Roseomonadaceae</taxon>
        <taxon>Muricoccus</taxon>
    </lineage>
</organism>
<protein>
    <submittedName>
        <fullName evidence="4">Uncharacterized protein</fullName>
    </submittedName>
</protein>
<dbReference type="Gene3D" id="3.40.50.300">
    <property type="entry name" value="P-loop containing nucleotide triphosphate hydrolases"/>
    <property type="match status" value="1"/>
</dbReference>
<dbReference type="RefSeq" id="WP_140880810.1">
    <property type="nucleotide sequence ID" value="NZ_RCZP01000001.1"/>
</dbReference>
<dbReference type="InterPro" id="IPR050445">
    <property type="entry name" value="Bact_polysacc_biosynth/exp"/>
</dbReference>
<feature type="compositionally biased region" description="Low complexity" evidence="3">
    <location>
        <begin position="79"/>
        <end position="96"/>
    </location>
</feature>
<dbReference type="AlphaFoldDB" id="A0A502GHM3"/>
<keyword evidence="1" id="KW-0547">Nucleotide-binding</keyword>
<gene>
    <name evidence="4" type="ORF">EAH89_00495</name>
</gene>
<keyword evidence="2" id="KW-0067">ATP-binding</keyword>